<evidence type="ECO:0000256" key="5">
    <source>
        <dbReference type="ARBA" id="ARBA00022603"/>
    </source>
</evidence>
<evidence type="ECO:0000256" key="4">
    <source>
        <dbReference type="ARBA" id="ARBA00022490"/>
    </source>
</evidence>
<dbReference type="HOGENOM" id="CLU_021025_1_0_1"/>
<dbReference type="GO" id="GO:0141101">
    <property type="term" value="F:tRNA(Ser) (uridine(44)-2'-O-)-methyltransferase activity"/>
    <property type="evidence" value="ECO:0007669"/>
    <property type="project" value="UniProtKB-EC"/>
</dbReference>
<keyword evidence="8 10" id="KW-0819">tRNA processing</keyword>
<dbReference type="AlphaFoldDB" id="B4NB25"/>
<dbReference type="eggNOG" id="KOG3790">
    <property type="taxonomic scope" value="Eukaryota"/>
</dbReference>
<organism evidence="11 12">
    <name type="scientific">Drosophila willistoni</name>
    <name type="common">Fruit fly</name>
    <dbReference type="NCBI Taxonomy" id="7260"/>
    <lineage>
        <taxon>Eukaryota</taxon>
        <taxon>Metazoa</taxon>
        <taxon>Ecdysozoa</taxon>
        <taxon>Arthropoda</taxon>
        <taxon>Hexapoda</taxon>
        <taxon>Insecta</taxon>
        <taxon>Pterygota</taxon>
        <taxon>Neoptera</taxon>
        <taxon>Endopterygota</taxon>
        <taxon>Diptera</taxon>
        <taxon>Brachycera</taxon>
        <taxon>Muscomorpha</taxon>
        <taxon>Ephydroidea</taxon>
        <taxon>Drosophilidae</taxon>
        <taxon>Drosophila</taxon>
        <taxon>Sophophora</taxon>
    </lineage>
</organism>
<comment type="subcellular location">
    <subcellularLocation>
        <location evidence="2 10">Cytoplasm</location>
    </subcellularLocation>
</comment>
<dbReference type="PhylomeDB" id="B4NB25"/>
<sequence>MSAVITEPQFFRGIDILIKNYHALNKQIFAVVITQVRKQQNGNFSDSTEEELEDSLLDHSDRGTCTFEIGYKLLTKKIKENMIGTGILDFDQKTYQCKFNSEELDDFCVRLKDGEVEASLLETGSKSRWLEFVLMPKLLSWCQSHREKGDIKSLGLVDVEKYNNLYKDLKTKHAQTLLEYWQEANESTDPLKFIYEDLAIAAYLIILWSETQTEPRAFADLGCGNGLLVHILNAEGYEGYGYDIRKRKLWSLYNEQTQSRLIEQAVEPKSFSLASPHIDWLIGNHSDELSPWLPVLAARFNTKFFLLPCCAFELSGLKFQRRNTGISAYQDFYKYATNLSKQCGFDTLQDRLKIPSTKRLALIGLKRESRDYENIVKEELEKFKTSDELCVKIRQKEETVRNCTQVEKSIIDSLVLKIFRLLLNNNEDHWSGRLSMRIIAQNLTRDELKGIKSECGGIKTLLRNKHEVFEFCGNDLIGIRKPMNSGVLSHKLTAKKRQCFFRLHHPLGCPLKDSDCSFIH</sequence>
<dbReference type="OMA" id="CFFKLHH"/>
<comment type="function">
    <text evidence="10">Adenosyl-L-methionine (AdoMet)-dependent tRNA (uracil-O(2)-)-methyltransferase.</text>
</comment>
<reference evidence="11 12" key="1">
    <citation type="journal article" date="2007" name="Nature">
        <title>Evolution of genes and genomes on the Drosophila phylogeny.</title>
        <authorList>
            <consortium name="Drosophila 12 Genomes Consortium"/>
            <person name="Clark A.G."/>
            <person name="Eisen M.B."/>
            <person name="Smith D.R."/>
            <person name="Bergman C.M."/>
            <person name="Oliver B."/>
            <person name="Markow T.A."/>
            <person name="Kaufman T.C."/>
            <person name="Kellis M."/>
            <person name="Gelbart W."/>
            <person name="Iyer V.N."/>
            <person name="Pollard D.A."/>
            <person name="Sackton T.B."/>
            <person name="Larracuente A.M."/>
            <person name="Singh N.D."/>
            <person name="Abad J.P."/>
            <person name="Abt D.N."/>
            <person name="Adryan B."/>
            <person name="Aguade M."/>
            <person name="Akashi H."/>
            <person name="Anderson W.W."/>
            <person name="Aquadro C.F."/>
            <person name="Ardell D.H."/>
            <person name="Arguello R."/>
            <person name="Artieri C.G."/>
            <person name="Barbash D.A."/>
            <person name="Barker D."/>
            <person name="Barsanti P."/>
            <person name="Batterham P."/>
            <person name="Batzoglou S."/>
            <person name="Begun D."/>
            <person name="Bhutkar A."/>
            <person name="Blanco E."/>
            <person name="Bosak S.A."/>
            <person name="Bradley R.K."/>
            <person name="Brand A.D."/>
            <person name="Brent M.R."/>
            <person name="Brooks A.N."/>
            <person name="Brown R.H."/>
            <person name="Butlin R.K."/>
            <person name="Caggese C."/>
            <person name="Calvi B.R."/>
            <person name="Bernardo de Carvalho A."/>
            <person name="Caspi A."/>
            <person name="Castrezana S."/>
            <person name="Celniker S.E."/>
            <person name="Chang J.L."/>
            <person name="Chapple C."/>
            <person name="Chatterji S."/>
            <person name="Chinwalla A."/>
            <person name="Civetta A."/>
            <person name="Clifton S.W."/>
            <person name="Comeron J.M."/>
            <person name="Costello J.C."/>
            <person name="Coyne J.A."/>
            <person name="Daub J."/>
            <person name="David R.G."/>
            <person name="Delcher A.L."/>
            <person name="Delehaunty K."/>
            <person name="Do C.B."/>
            <person name="Ebling H."/>
            <person name="Edwards K."/>
            <person name="Eickbush T."/>
            <person name="Evans J.D."/>
            <person name="Filipski A."/>
            <person name="Findeiss S."/>
            <person name="Freyhult E."/>
            <person name="Fulton L."/>
            <person name="Fulton R."/>
            <person name="Garcia A.C."/>
            <person name="Gardiner A."/>
            <person name="Garfield D.A."/>
            <person name="Garvin B.E."/>
            <person name="Gibson G."/>
            <person name="Gilbert D."/>
            <person name="Gnerre S."/>
            <person name="Godfrey J."/>
            <person name="Good R."/>
            <person name="Gotea V."/>
            <person name="Gravely B."/>
            <person name="Greenberg A.J."/>
            <person name="Griffiths-Jones S."/>
            <person name="Gross S."/>
            <person name="Guigo R."/>
            <person name="Gustafson E.A."/>
            <person name="Haerty W."/>
            <person name="Hahn M.W."/>
            <person name="Halligan D.L."/>
            <person name="Halpern A.L."/>
            <person name="Halter G.M."/>
            <person name="Han M.V."/>
            <person name="Heger A."/>
            <person name="Hillier L."/>
            <person name="Hinrichs A.S."/>
            <person name="Holmes I."/>
            <person name="Hoskins R.A."/>
            <person name="Hubisz M.J."/>
            <person name="Hultmark D."/>
            <person name="Huntley M.A."/>
            <person name="Jaffe D.B."/>
            <person name="Jagadeeshan S."/>
            <person name="Jeck W.R."/>
            <person name="Johnson J."/>
            <person name="Jones C.D."/>
            <person name="Jordan W.C."/>
            <person name="Karpen G.H."/>
            <person name="Kataoka E."/>
            <person name="Keightley P.D."/>
            <person name="Kheradpour P."/>
            <person name="Kirkness E.F."/>
            <person name="Koerich L.B."/>
            <person name="Kristiansen K."/>
            <person name="Kudrna D."/>
            <person name="Kulathinal R.J."/>
            <person name="Kumar S."/>
            <person name="Kwok R."/>
            <person name="Lander E."/>
            <person name="Langley C.H."/>
            <person name="Lapoint R."/>
            <person name="Lazzaro B.P."/>
            <person name="Lee S.J."/>
            <person name="Levesque L."/>
            <person name="Li R."/>
            <person name="Lin C.F."/>
            <person name="Lin M.F."/>
            <person name="Lindblad-Toh K."/>
            <person name="Llopart A."/>
            <person name="Long M."/>
            <person name="Low L."/>
            <person name="Lozovsky E."/>
            <person name="Lu J."/>
            <person name="Luo M."/>
            <person name="Machado C.A."/>
            <person name="Makalowski W."/>
            <person name="Marzo M."/>
            <person name="Matsuda M."/>
            <person name="Matzkin L."/>
            <person name="McAllister B."/>
            <person name="McBride C.S."/>
            <person name="McKernan B."/>
            <person name="McKernan K."/>
            <person name="Mendez-Lago M."/>
            <person name="Minx P."/>
            <person name="Mollenhauer M.U."/>
            <person name="Montooth K."/>
            <person name="Mount S.M."/>
            <person name="Mu X."/>
            <person name="Myers E."/>
            <person name="Negre B."/>
            <person name="Newfeld S."/>
            <person name="Nielsen R."/>
            <person name="Noor M.A."/>
            <person name="O'Grady P."/>
            <person name="Pachter L."/>
            <person name="Papaceit M."/>
            <person name="Parisi M.J."/>
            <person name="Parisi M."/>
            <person name="Parts L."/>
            <person name="Pedersen J.S."/>
            <person name="Pesole G."/>
            <person name="Phillippy A.M."/>
            <person name="Ponting C.P."/>
            <person name="Pop M."/>
            <person name="Porcelli D."/>
            <person name="Powell J.R."/>
            <person name="Prohaska S."/>
            <person name="Pruitt K."/>
            <person name="Puig M."/>
            <person name="Quesneville H."/>
            <person name="Ram K.R."/>
            <person name="Rand D."/>
            <person name="Rasmussen M.D."/>
            <person name="Reed L.K."/>
            <person name="Reenan R."/>
            <person name="Reily A."/>
            <person name="Remington K.A."/>
            <person name="Rieger T.T."/>
            <person name="Ritchie M.G."/>
            <person name="Robin C."/>
            <person name="Rogers Y.H."/>
            <person name="Rohde C."/>
            <person name="Rozas J."/>
            <person name="Rubenfield M.J."/>
            <person name="Ruiz A."/>
            <person name="Russo S."/>
            <person name="Salzberg S.L."/>
            <person name="Sanchez-Gracia A."/>
            <person name="Saranga D.J."/>
            <person name="Sato H."/>
            <person name="Schaeffer S.W."/>
            <person name="Schatz M.C."/>
            <person name="Schlenke T."/>
            <person name="Schwartz R."/>
            <person name="Segarra C."/>
            <person name="Singh R.S."/>
            <person name="Sirot L."/>
            <person name="Sirota M."/>
            <person name="Sisneros N.B."/>
            <person name="Smith C.D."/>
            <person name="Smith T.F."/>
            <person name="Spieth J."/>
            <person name="Stage D.E."/>
            <person name="Stark A."/>
            <person name="Stephan W."/>
            <person name="Strausberg R.L."/>
            <person name="Strempel S."/>
            <person name="Sturgill D."/>
            <person name="Sutton G."/>
            <person name="Sutton G.G."/>
            <person name="Tao W."/>
            <person name="Teichmann S."/>
            <person name="Tobari Y.N."/>
            <person name="Tomimura Y."/>
            <person name="Tsolas J.M."/>
            <person name="Valente V.L."/>
            <person name="Venter E."/>
            <person name="Venter J.C."/>
            <person name="Vicario S."/>
            <person name="Vieira F.G."/>
            <person name="Vilella A.J."/>
            <person name="Villasante A."/>
            <person name="Walenz B."/>
            <person name="Wang J."/>
            <person name="Wasserman M."/>
            <person name="Watts T."/>
            <person name="Wilson D."/>
            <person name="Wilson R.K."/>
            <person name="Wing R.A."/>
            <person name="Wolfner M.F."/>
            <person name="Wong A."/>
            <person name="Wong G.K."/>
            <person name="Wu C.I."/>
            <person name="Wu G."/>
            <person name="Yamamoto D."/>
            <person name="Yang H.P."/>
            <person name="Yang S.P."/>
            <person name="Yorke J.A."/>
            <person name="Yoshida K."/>
            <person name="Zdobnov E."/>
            <person name="Zhang P."/>
            <person name="Zhang Y."/>
            <person name="Zimin A.V."/>
            <person name="Baldwin J."/>
            <person name="Abdouelleil A."/>
            <person name="Abdulkadir J."/>
            <person name="Abebe A."/>
            <person name="Abera B."/>
            <person name="Abreu J."/>
            <person name="Acer S.C."/>
            <person name="Aftuck L."/>
            <person name="Alexander A."/>
            <person name="An P."/>
            <person name="Anderson E."/>
            <person name="Anderson S."/>
            <person name="Arachi H."/>
            <person name="Azer M."/>
            <person name="Bachantsang P."/>
            <person name="Barry A."/>
            <person name="Bayul T."/>
            <person name="Berlin A."/>
            <person name="Bessette D."/>
            <person name="Bloom T."/>
            <person name="Blye J."/>
            <person name="Boguslavskiy L."/>
            <person name="Bonnet C."/>
            <person name="Boukhgalter B."/>
            <person name="Bourzgui I."/>
            <person name="Brown A."/>
            <person name="Cahill P."/>
            <person name="Channer S."/>
            <person name="Cheshatsang Y."/>
            <person name="Chuda L."/>
            <person name="Citroen M."/>
            <person name="Collymore A."/>
            <person name="Cooke P."/>
            <person name="Costello M."/>
            <person name="D'Aco K."/>
            <person name="Daza R."/>
            <person name="De Haan G."/>
            <person name="DeGray S."/>
            <person name="DeMaso C."/>
            <person name="Dhargay N."/>
            <person name="Dooley K."/>
            <person name="Dooley E."/>
            <person name="Doricent M."/>
            <person name="Dorje P."/>
            <person name="Dorjee K."/>
            <person name="Dupes A."/>
            <person name="Elong R."/>
            <person name="Falk J."/>
            <person name="Farina A."/>
            <person name="Faro S."/>
            <person name="Ferguson D."/>
            <person name="Fisher S."/>
            <person name="Foley C.D."/>
            <person name="Franke A."/>
            <person name="Friedrich D."/>
            <person name="Gadbois L."/>
            <person name="Gearin G."/>
            <person name="Gearin C.R."/>
            <person name="Giannoukos G."/>
            <person name="Goode T."/>
            <person name="Graham J."/>
            <person name="Grandbois E."/>
            <person name="Grewal S."/>
            <person name="Gyaltsen K."/>
            <person name="Hafez N."/>
            <person name="Hagos B."/>
            <person name="Hall J."/>
            <person name="Henson C."/>
            <person name="Hollinger A."/>
            <person name="Honan T."/>
            <person name="Huard M.D."/>
            <person name="Hughes L."/>
            <person name="Hurhula B."/>
            <person name="Husby M.E."/>
            <person name="Kamat A."/>
            <person name="Kanga B."/>
            <person name="Kashin S."/>
            <person name="Khazanovich D."/>
            <person name="Kisner P."/>
            <person name="Lance K."/>
            <person name="Lara M."/>
            <person name="Lee W."/>
            <person name="Lennon N."/>
            <person name="Letendre F."/>
            <person name="LeVine R."/>
            <person name="Lipovsky A."/>
            <person name="Liu X."/>
            <person name="Liu J."/>
            <person name="Liu S."/>
            <person name="Lokyitsang T."/>
            <person name="Lokyitsang Y."/>
            <person name="Lubonja R."/>
            <person name="Lui A."/>
            <person name="MacDonald P."/>
            <person name="Magnisalis V."/>
            <person name="Maru K."/>
            <person name="Matthews C."/>
            <person name="McCusker W."/>
            <person name="McDonough S."/>
            <person name="Mehta T."/>
            <person name="Meldrim J."/>
            <person name="Meneus L."/>
            <person name="Mihai O."/>
            <person name="Mihalev A."/>
            <person name="Mihova T."/>
            <person name="Mittelman R."/>
            <person name="Mlenga V."/>
            <person name="Montmayeur A."/>
            <person name="Mulrain L."/>
            <person name="Navidi A."/>
            <person name="Naylor J."/>
            <person name="Negash T."/>
            <person name="Nguyen T."/>
            <person name="Nguyen N."/>
            <person name="Nicol R."/>
            <person name="Norbu C."/>
            <person name="Norbu N."/>
            <person name="Novod N."/>
            <person name="O'Neill B."/>
            <person name="Osman S."/>
            <person name="Markiewicz E."/>
            <person name="Oyono O.L."/>
            <person name="Patti C."/>
            <person name="Phunkhang P."/>
            <person name="Pierre F."/>
            <person name="Priest M."/>
            <person name="Raghuraman S."/>
            <person name="Rege F."/>
            <person name="Reyes R."/>
            <person name="Rise C."/>
            <person name="Rogov P."/>
            <person name="Ross K."/>
            <person name="Ryan E."/>
            <person name="Settipalli S."/>
            <person name="Shea T."/>
            <person name="Sherpa N."/>
            <person name="Shi L."/>
            <person name="Shih D."/>
            <person name="Sparrow T."/>
            <person name="Spaulding J."/>
            <person name="Stalker J."/>
            <person name="Stange-Thomann N."/>
            <person name="Stavropoulos S."/>
            <person name="Stone C."/>
            <person name="Strader C."/>
            <person name="Tesfaye S."/>
            <person name="Thomson T."/>
            <person name="Thoulutsang Y."/>
            <person name="Thoulutsang D."/>
            <person name="Topham K."/>
            <person name="Topping I."/>
            <person name="Tsamla T."/>
            <person name="Vassiliev H."/>
            <person name="Vo A."/>
            <person name="Wangchuk T."/>
            <person name="Wangdi T."/>
            <person name="Weiand M."/>
            <person name="Wilkinson J."/>
            <person name="Wilson A."/>
            <person name="Yadav S."/>
            <person name="Young G."/>
            <person name="Yu Q."/>
            <person name="Zembek L."/>
            <person name="Zhong D."/>
            <person name="Zimmer A."/>
            <person name="Zwirko Z."/>
            <person name="Jaffe D.B."/>
            <person name="Alvarez P."/>
            <person name="Brockman W."/>
            <person name="Butler J."/>
            <person name="Chin C."/>
            <person name="Gnerre S."/>
            <person name="Grabherr M."/>
            <person name="Kleber M."/>
            <person name="Mauceli E."/>
            <person name="MacCallum I."/>
        </authorList>
    </citation>
    <scope>NUCLEOTIDE SEQUENCE [LARGE SCALE GENOMIC DNA]</scope>
    <source>
        <strain evidence="12">Tucson 14030-0811.24</strain>
    </source>
</reference>
<dbReference type="PANTHER" id="PTHR21210:SF0">
    <property type="entry name" value="TRNA (URACIL-O(2)-)-METHYLTRANSFERASE-RELATED"/>
    <property type="match status" value="1"/>
</dbReference>
<evidence type="ECO:0000256" key="1">
    <source>
        <dbReference type="ARBA" id="ARBA00002778"/>
    </source>
</evidence>
<comment type="catalytic activity">
    <reaction evidence="9 10">
        <text>uridine(44) in tRNA(Ser) + S-adenosyl-L-methionine = 2'-O-methyluridine(44) in tRNA(Ser) + S-adenosyl-L-homocysteine + H(+)</text>
        <dbReference type="Rhea" id="RHEA:43100"/>
        <dbReference type="Rhea" id="RHEA-COMP:10339"/>
        <dbReference type="Rhea" id="RHEA-COMP:10340"/>
        <dbReference type="ChEBI" id="CHEBI:15378"/>
        <dbReference type="ChEBI" id="CHEBI:57856"/>
        <dbReference type="ChEBI" id="CHEBI:59789"/>
        <dbReference type="ChEBI" id="CHEBI:65315"/>
        <dbReference type="ChEBI" id="CHEBI:74478"/>
        <dbReference type="EC" id="2.1.1.211"/>
    </reaction>
</comment>
<dbReference type="Pfam" id="PF07757">
    <property type="entry name" value="AdoMet_MTase"/>
    <property type="match status" value="1"/>
</dbReference>
<evidence type="ECO:0000313" key="12">
    <source>
        <dbReference type="Proteomes" id="UP000007798"/>
    </source>
</evidence>
<keyword evidence="4 10" id="KW-0963">Cytoplasm</keyword>
<dbReference type="GO" id="GO:0005737">
    <property type="term" value="C:cytoplasm"/>
    <property type="evidence" value="ECO:0007669"/>
    <property type="project" value="UniProtKB-SubCell"/>
</dbReference>
<evidence type="ECO:0000313" key="11">
    <source>
        <dbReference type="EMBL" id="EDW80989.1"/>
    </source>
</evidence>
<dbReference type="GO" id="GO:0030488">
    <property type="term" value="P:tRNA methylation"/>
    <property type="evidence" value="ECO:0007669"/>
    <property type="project" value="UniProtKB-UniRule"/>
</dbReference>
<evidence type="ECO:0000256" key="7">
    <source>
        <dbReference type="ARBA" id="ARBA00022691"/>
    </source>
</evidence>
<keyword evidence="5 10" id="KW-0489">Methyltransferase</keyword>
<gene>
    <name evidence="11" type="primary">Dwil\GK11817</name>
    <name evidence="11" type="ORF">Dwil_GK11817</name>
</gene>
<name>B4NB25_DROWI</name>
<dbReference type="EMBL" id="CH964232">
    <property type="protein sequence ID" value="EDW80989.1"/>
    <property type="molecule type" value="Genomic_DNA"/>
</dbReference>
<dbReference type="InterPro" id="IPR011671">
    <property type="entry name" value="tRNA_uracil_MeTrfase"/>
</dbReference>
<dbReference type="SUPFAM" id="SSF53335">
    <property type="entry name" value="S-adenosyl-L-methionine-dependent methyltransferases"/>
    <property type="match status" value="1"/>
</dbReference>
<evidence type="ECO:0000256" key="9">
    <source>
        <dbReference type="ARBA" id="ARBA00047957"/>
    </source>
</evidence>
<keyword evidence="12" id="KW-1185">Reference proteome</keyword>
<keyword evidence="7 10" id="KW-0949">S-adenosyl-L-methionine</keyword>
<dbReference type="EC" id="2.1.1.211" evidence="10"/>
<evidence type="ECO:0000256" key="3">
    <source>
        <dbReference type="ARBA" id="ARBA00009056"/>
    </source>
</evidence>
<dbReference type="InterPro" id="IPR029063">
    <property type="entry name" value="SAM-dependent_MTases_sf"/>
</dbReference>
<accession>B4NB25</accession>
<proteinExistence type="inferred from homology"/>
<dbReference type="FunCoup" id="B4NB25">
    <property type="interactions" value="1461"/>
</dbReference>
<dbReference type="KEGG" id="dwi:6647867"/>
<dbReference type="InParanoid" id="B4NB25"/>
<dbReference type="STRING" id="7260.B4NB25"/>
<evidence type="ECO:0000256" key="6">
    <source>
        <dbReference type="ARBA" id="ARBA00022679"/>
    </source>
</evidence>
<dbReference type="PANTHER" id="PTHR21210">
    <property type="entry name" value="TRNA (URACIL-O(2)-)-METHYLTRANSFERASE-RELATED"/>
    <property type="match status" value="1"/>
</dbReference>
<protein>
    <recommendedName>
        <fullName evidence="10">tRNA (uracil-O(2)-)-methyltransferase</fullName>
        <ecNumber evidence="10">2.1.1.211</ecNumber>
    </recommendedName>
</protein>
<evidence type="ECO:0000256" key="2">
    <source>
        <dbReference type="ARBA" id="ARBA00004496"/>
    </source>
</evidence>
<evidence type="ECO:0000256" key="8">
    <source>
        <dbReference type="ARBA" id="ARBA00022694"/>
    </source>
</evidence>
<comment type="similarity">
    <text evidence="3 10">Belongs to the TRM44 family.</text>
</comment>
<evidence type="ECO:0000256" key="10">
    <source>
        <dbReference type="RuleBase" id="RU368004"/>
    </source>
</evidence>
<dbReference type="OrthoDB" id="10047021at2759"/>
<keyword evidence="6 10" id="KW-0808">Transferase</keyword>
<dbReference type="Proteomes" id="UP000007798">
    <property type="component" value="Unassembled WGS sequence"/>
</dbReference>
<comment type="function">
    <text evidence="1">Probable adenosyl-L-methionine (AdoMet)-dependent tRNA (uracil-O(2)-)-methyltransferase.</text>
</comment>